<dbReference type="Pfam" id="PF03450">
    <property type="entry name" value="CO_deh_flav_C"/>
    <property type="match status" value="1"/>
</dbReference>
<comment type="caution">
    <text evidence="5">The sequence shown here is derived from an EMBL/GenBank/DDBJ whole genome shotgun (WGS) entry which is preliminary data.</text>
</comment>
<dbReference type="SUPFAM" id="SSF56176">
    <property type="entry name" value="FAD-binding/transporter-associated domain-like"/>
    <property type="match status" value="1"/>
</dbReference>
<protein>
    <submittedName>
        <fullName evidence="5">Xanthine dehydrogenase family protein subunit M</fullName>
    </submittedName>
</protein>
<dbReference type="PANTHER" id="PTHR42659:SF2">
    <property type="entry name" value="XANTHINE DEHYDROGENASE SUBUNIT C-RELATED"/>
    <property type="match status" value="1"/>
</dbReference>
<dbReference type="SUPFAM" id="SSF55447">
    <property type="entry name" value="CO dehydrogenase flavoprotein C-terminal domain-like"/>
    <property type="match status" value="1"/>
</dbReference>
<keyword evidence="6" id="KW-1185">Reference proteome</keyword>
<evidence type="ECO:0000256" key="1">
    <source>
        <dbReference type="ARBA" id="ARBA00022630"/>
    </source>
</evidence>
<dbReference type="InterPro" id="IPR016166">
    <property type="entry name" value="FAD-bd_PCMH"/>
</dbReference>
<dbReference type="SMART" id="SM01092">
    <property type="entry name" value="CO_deh_flav_C"/>
    <property type="match status" value="1"/>
</dbReference>
<dbReference type="Gene3D" id="3.30.390.50">
    <property type="entry name" value="CO dehydrogenase flavoprotein, C-terminal domain"/>
    <property type="match status" value="1"/>
</dbReference>
<dbReference type="InterPro" id="IPR036683">
    <property type="entry name" value="CO_DH_flav_C_dom_sf"/>
</dbReference>
<dbReference type="InterPro" id="IPR002346">
    <property type="entry name" value="Mopterin_DH_FAD-bd"/>
</dbReference>
<dbReference type="InterPro" id="IPR036318">
    <property type="entry name" value="FAD-bd_PCMH-like_sf"/>
</dbReference>
<sequence>MKAAPFDYVVADSVEGAVEALADHAGDAALLAGGQTLVPLLALRMAMPGVLIDINRIDGLAGIARSGGATRIGATTRQNTILHDPLVARHVPALARATGFVGHHQTRNRGTIGGSLGLAEPAAEYPATALALGARIEARSPSATREIAIEDYFLGPYTTALDMDEMITAAIFPDWPEDTIHIVHEVARRPGDFALVGLVAAFAVEGGVFTRAGIGWFGMGPTPMKSARAEAALIGQPAATVDLAGIARLAIEDTDPMSDIHADAAYRRTVGARIFERIVGDAIGQRKAA</sequence>
<evidence type="ECO:0000256" key="3">
    <source>
        <dbReference type="ARBA" id="ARBA00023002"/>
    </source>
</evidence>
<reference evidence="5" key="1">
    <citation type="submission" date="2023-07" db="EMBL/GenBank/DDBJ databases">
        <authorList>
            <person name="Kim M.K."/>
        </authorList>
    </citation>
    <scope>NUCLEOTIDE SEQUENCE</scope>
    <source>
        <strain evidence="5">CA1-15</strain>
    </source>
</reference>
<dbReference type="PANTHER" id="PTHR42659">
    <property type="entry name" value="XANTHINE DEHYDROGENASE SUBUNIT C-RELATED"/>
    <property type="match status" value="1"/>
</dbReference>
<evidence type="ECO:0000256" key="2">
    <source>
        <dbReference type="ARBA" id="ARBA00022827"/>
    </source>
</evidence>
<dbReference type="InterPro" id="IPR051312">
    <property type="entry name" value="Diverse_Substr_Oxidored"/>
</dbReference>
<dbReference type="Pfam" id="PF00941">
    <property type="entry name" value="FAD_binding_5"/>
    <property type="match status" value="1"/>
</dbReference>
<organism evidence="5 6">
    <name type="scientific">Sphingomonas immobilis</name>
    <dbReference type="NCBI Taxonomy" id="3063997"/>
    <lineage>
        <taxon>Bacteria</taxon>
        <taxon>Pseudomonadati</taxon>
        <taxon>Pseudomonadota</taxon>
        <taxon>Alphaproteobacteria</taxon>
        <taxon>Sphingomonadales</taxon>
        <taxon>Sphingomonadaceae</taxon>
        <taxon>Sphingomonas</taxon>
    </lineage>
</organism>
<dbReference type="InterPro" id="IPR016169">
    <property type="entry name" value="FAD-bd_PCMH_sub2"/>
</dbReference>
<gene>
    <name evidence="5" type="ORF">Q5H94_07640</name>
</gene>
<evidence type="ECO:0000313" key="6">
    <source>
        <dbReference type="Proteomes" id="UP001176468"/>
    </source>
</evidence>
<feature type="domain" description="FAD-binding PCMH-type" evidence="4">
    <location>
        <begin position="1"/>
        <end position="177"/>
    </location>
</feature>
<evidence type="ECO:0000313" key="5">
    <source>
        <dbReference type="EMBL" id="MDO7842194.1"/>
    </source>
</evidence>
<dbReference type="EMBL" id="JAUQSZ010000004">
    <property type="protein sequence ID" value="MDO7842194.1"/>
    <property type="molecule type" value="Genomic_DNA"/>
</dbReference>
<accession>A0ABT8ZYK5</accession>
<dbReference type="Proteomes" id="UP001176468">
    <property type="component" value="Unassembled WGS sequence"/>
</dbReference>
<dbReference type="Gene3D" id="3.30.465.10">
    <property type="match status" value="1"/>
</dbReference>
<name>A0ABT8ZYK5_9SPHN</name>
<evidence type="ECO:0000259" key="4">
    <source>
        <dbReference type="PROSITE" id="PS51387"/>
    </source>
</evidence>
<dbReference type="InterPro" id="IPR016167">
    <property type="entry name" value="FAD-bd_PCMH_sub1"/>
</dbReference>
<keyword evidence="3" id="KW-0560">Oxidoreductase</keyword>
<dbReference type="RefSeq" id="WP_304560661.1">
    <property type="nucleotide sequence ID" value="NZ_JAUQSZ010000004.1"/>
</dbReference>
<dbReference type="InterPro" id="IPR005107">
    <property type="entry name" value="CO_DH_flav_C"/>
</dbReference>
<dbReference type="PROSITE" id="PS51387">
    <property type="entry name" value="FAD_PCMH"/>
    <property type="match status" value="1"/>
</dbReference>
<keyword evidence="2" id="KW-0274">FAD</keyword>
<dbReference type="Gene3D" id="3.30.43.10">
    <property type="entry name" value="Uridine Diphospho-n-acetylenolpyruvylglucosamine Reductase, domain 2"/>
    <property type="match status" value="1"/>
</dbReference>
<proteinExistence type="predicted"/>
<keyword evidence="1" id="KW-0285">Flavoprotein</keyword>